<evidence type="ECO:0000313" key="2">
    <source>
        <dbReference type="EMBL" id="MBU2693064.1"/>
    </source>
</evidence>
<comment type="caution">
    <text evidence="2">The sequence shown here is derived from an EMBL/GenBank/DDBJ whole genome shotgun (WGS) entry which is preliminary data.</text>
</comment>
<gene>
    <name evidence="2" type="ORF">KJ970_19280</name>
</gene>
<evidence type="ECO:0000313" key="3">
    <source>
        <dbReference type="Proteomes" id="UP000777784"/>
    </source>
</evidence>
<sequence length="191" mass="21715">MNGKKLEDQPTLGSYFSRFYEDLRRIARVKMAREPQNLTLQPTGLVHAVYQKLRKGPPQEAPGTKGFWGLARQAMDNELVDIARARQSQKRGGDVVHVPLSQASDQLANDPHIGTLFDNSEVMRSALSELGKIEPNGQRMVNIIILYYYEGLNWRETASALGVSRKQVQRDWGFARTWLFDYITFQDGEGD</sequence>
<name>A0A948S3D5_UNCEI</name>
<dbReference type="InterPro" id="IPR013324">
    <property type="entry name" value="RNA_pol_sigma_r3/r4-like"/>
</dbReference>
<accession>A0A948S3D5</accession>
<dbReference type="InterPro" id="IPR036388">
    <property type="entry name" value="WH-like_DNA-bd_sf"/>
</dbReference>
<dbReference type="SUPFAM" id="SSF88659">
    <property type="entry name" value="Sigma3 and sigma4 domains of RNA polymerase sigma factors"/>
    <property type="match status" value="1"/>
</dbReference>
<dbReference type="AlphaFoldDB" id="A0A948S3D5"/>
<dbReference type="Pfam" id="PF07638">
    <property type="entry name" value="Sigma70_ECF"/>
    <property type="match status" value="1"/>
</dbReference>
<protein>
    <recommendedName>
        <fullName evidence="1">RNA polymerase sigma-70 ECF-like HTH domain-containing protein</fullName>
    </recommendedName>
</protein>
<reference evidence="2" key="1">
    <citation type="submission" date="2021-05" db="EMBL/GenBank/DDBJ databases">
        <title>Energy efficiency and biological interactions define the core microbiome of deep oligotrophic groundwater.</title>
        <authorList>
            <person name="Mehrshad M."/>
            <person name="Lopez-Fernandez M."/>
            <person name="Bell E."/>
            <person name="Bernier-Latmani R."/>
            <person name="Bertilsson S."/>
            <person name="Dopson M."/>
        </authorList>
    </citation>
    <scope>NUCLEOTIDE SEQUENCE</scope>
    <source>
        <strain evidence="2">Modern_marine.mb.64</strain>
    </source>
</reference>
<organism evidence="2 3">
    <name type="scientific">Eiseniibacteriota bacterium</name>
    <dbReference type="NCBI Taxonomy" id="2212470"/>
    <lineage>
        <taxon>Bacteria</taxon>
        <taxon>Candidatus Eiseniibacteriota</taxon>
    </lineage>
</organism>
<dbReference type="EMBL" id="JAHJDP010000109">
    <property type="protein sequence ID" value="MBU2693064.1"/>
    <property type="molecule type" value="Genomic_DNA"/>
</dbReference>
<dbReference type="Proteomes" id="UP000777784">
    <property type="component" value="Unassembled WGS sequence"/>
</dbReference>
<dbReference type="InterPro" id="IPR053812">
    <property type="entry name" value="HTH_Sigma70_ECF-like"/>
</dbReference>
<evidence type="ECO:0000259" key="1">
    <source>
        <dbReference type="Pfam" id="PF07638"/>
    </source>
</evidence>
<dbReference type="Gene3D" id="1.10.10.10">
    <property type="entry name" value="Winged helix-like DNA-binding domain superfamily/Winged helix DNA-binding domain"/>
    <property type="match status" value="1"/>
</dbReference>
<feature type="domain" description="RNA polymerase sigma-70 ECF-like HTH" evidence="1">
    <location>
        <begin position="15"/>
        <end position="181"/>
    </location>
</feature>
<proteinExistence type="predicted"/>